<keyword evidence="2" id="KW-1185">Reference proteome</keyword>
<dbReference type="EMBL" id="BAAAHE010000007">
    <property type="protein sequence ID" value="GAA0608751.1"/>
    <property type="molecule type" value="Genomic_DNA"/>
</dbReference>
<dbReference type="RefSeq" id="WP_344601928.1">
    <property type="nucleotide sequence ID" value="NZ_BAAAHE010000007.1"/>
</dbReference>
<comment type="caution">
    <text evidence="1">The sequence shown here is derived from an EMBL/GenBank/DDBJ whole genome shotgun (WGS) entry which is preliminary data.</text>
</comment>
<evidence type="ECO:0000313" key="2">
    <source>
        <dbReference type="Proteomes" id="UP001500957"/>
    </source>
</evidence>
<accession>A0ABP3RK49</accession>
<reference evidence="2" key="1">
    <citation type="journal article" date="2019" name="Int. J. Syst. Evol. Microbiol.">
        <title>The Global Catalogue of Microorganisms (GCM) 10K type strain sequencing project: providing services to taxonomists for standard genome sequencing and annotation.</title>
        <authorList>
            <consortium name="The Broad Institute Genomics Platform"/>
            <consortium name="The Broad Institute Genome Sequencing Center for Infectious Disease"/>
            <person name="Wu L."/>
            <person name="Ma J."/>
        </authorList>
    </citation>
    <scope>NUCLEOTIDE SEQUENCE [LARGE SCALE GENOMIC DNA]</scope>
    <source>
        <strain evidence="2">JCM 10671</strain>
    </source>
</reference>
<name>A0ABP3RK49_9ACTN</name>
<evidence type="ECO:0000313" key="1">
    <source>
        <dbReference type="EMBL" id="GAA0608751.1"/>
    </source>
</evidence>
<protein>
    <submittedName>
        <fullName evidence="1">Uncharacterized protein</fullName>
    </submittedName>
</protein>
<organism evidence="1 2">
    <name type="scientific">Sporichthya brevicatena</name>
    <dbReference type="NCBI Taxonomy" id="171442"/>
    <lineage>
        <taxon>Bacteria</taxon>
        <taxon>Bacillati</taxon>
        <taxon>Actinomycetota</taxon>
        <taxon>Actinomycetes</taxon>
        <taxon>Sporichthyales</taxon>
        <taxon>Sporichthyaceae</taxon>
        <taxon>Sporichthya</taxon>
    </lineage>
</organism>
<sequence>MDSYTYGDFNYRTVVSGFVNDLSQLHPGAVHFGLEQQIEYVYGFFVGEDGTIICLEQKFVGSVSTGTFVMRTDGHGGMNVQPETTRSYRGEVRRTIEDKYRKWSDPVMLRLPESARREGDLPYLLELDGDKFLWDQGELCHLEGEIKTLGVQFYAASAEEPLFFTSIPYWVTGTVLGRPTTGLVYFDRVHLKPGTEWKETKMFTDIQYSWNIFGNLYADGSIEYGKIVIGKDGFQAAMVVDDHRLTAGSNIVSGRYVLNDNGFIRHAQYDVGGGNVYEFRGKDENNMVEFSASRWNGYHAQFGVTRRLGDERELVSGITWLESFDHRIRDAGLAFDSLD</sequence>
<gene>
    <name evidence="1" type="ORF">GCM10009547_08390</name>
</gene>
<proteinExistence type="predicted"/>
<dbReference type="Proteomes" id="UP001500957">
    <property type="component" value="Unassembled WGS sequence"/>
</dbReference>